<name>D6TNC0_KTERA</name>
<protein>
    <submittedName>
        <fullName evidence="1">Uncharacterized protein</fullName>
    </submittedName>
</protein>
<dbReference type="STRING" id="485913.Krac_8581"/>
<proteinExistence type="predicted"/>
<sequence>MSETQDQWYTRQAIERLAQHIPFEQDKASKAEQIEMLRGLVLRHGAHINPEYFGFEARSELTRLGLWHRIGQGFTHTQEDE</sequence>
<organism evidence="1 2">
    <name type="scientific">Ktedonobacter racemifer DSM 44963</name>
    <dbReference type="NCBI Taxonomy" id="485913"/>
    <lineage>
        <taxon>Bacteria</taxon>
        <taxon>Bacillati</taxon>
        <taxon>Chloroflexota</taxon>
        <taxon>Ktedonobacteria</taxon>
        <taxon>Ktedonobacterales</taxon>
        <taxon>Ktedonobacteraceae</taxon>
        <taxon>Ktedonobacter</taxon>
    </lineage>
</organism>
<accession>D6TNC0</accession>
<evidence type="ECO:0000313" key="2">
    <source>
        <dbReference type="Proteomes" id="UP000004508"/>
    </source>
</evidence>
<comment type="caution">
    <text evidence="1">The sequence shown here is derived from an EMBL/GenBank/DDBJ whole genome shotgun (WGS) entry which is preliminary data.</text>
</comment>
<dbReference type="RefSeq" id="WP_007912234.1">
    <property type="nucleotide sequence ID" value="NZ_ADVG01000002.1"/>
</dbReference>
<evidence type="ECO:0000313" key="1">
    <source>
        <dbReference type="EMBL" id="EFH87251.1"/>
    </source>
</evidence>
<keyword evidence="2" id="KW-1185">Reference proteome</keyword>
<dbReference type="EMBL" id="ADVG01000002">
    <property type="protein sequence ID" value="EFH87251.1"/>
    <property type="molecule type" value="Genomic_DNA"/>
</dbReference>
<gene>
    <name evidence="1" type="ORF">Krac_8581</name>
</gene>
<dbReference type="Proteomes" id="UP000004508">
    <property type="component" value="Unassembled WGS sequence"/>
</dbReference>
<dbReference type="OrthoDB" id="164040at2"/>
<dbReference type="InParanoid" id="D6TNC0"/>
<dbReference type="AlphaFoldDB" id="D6TNC0"/>
<reference evidence="1 2" key="1">
    <citation type="journal article" date="2011" name="Stand. Genomic Sci.">
        <title>Non-contiguous finished genome sequence and contextual data of the filamentous soil bacterium Ktedonobacter racemifer type strain (SOSP1-21).</title>
        <authorList>
            <person name="Chang Y.J."/>
            <person name="Land M."/>
            <person name="Hauser L."/>
            <person name="Chertkov O."/>
            <person name="Del Rio T.G."/>
            <person name="Nolan M."/>
            <person name="Copeland A."/>
            <person name="Tice H."/>
            <person name="Cheng J.F."/>
            <person name="Lucas S."/>
            <person name="Han C."/>
            <person name="Goodwin L."/>
            <person name="Pitluck S."/>
            <person name="Ivanova N."/>
            <person name="Ovchinikova G."/>
            <person name="Pati A."/>
            <person name="Chen A."/>
            <person name="Palaniappan K."/>
            <person name="Mavromatis K."/>
            <person name="Liolios K."/>
            <person name="Brettin T."/>
            <person name="Fiebig A."/>
            <person name="Rohde M."/>
            <person name="Abt B."/>
            <person name="Goker M."/>
            <person name="Detter J.C."/>
            <person name="Woyke T."/>
            <person name="Bristow J."/>
            <person name="Eisen J.A."/>
            <person name="Markowitz V."/>
            <person name="Hugenholtz P."/>
            <person name="Kyrpides N.C."/>
            <person name="Klenk H.P."/>
            <person name="Lapidus A."/>
        </authorList>
    </citation>
    <scope>NUCLEOTIDE SEQUENCE [LARGE SCALE GENOMIC DNA]</scope>
    <source>
        <strain evidence="2">DSM 44963</strain>
    </source>
</reference>